<name>A0A7Z8Y988_9ACTO</name>
<sequence length="316" mass="33479">MCGPSLQMFTCWAHHVSHDLEQNIPPGTGGVGNENRRVLLGLEGVEGIVKIFERIRQVSVRGWIVVAVVVCVVAVGAVWLVGVVRDRAERQAAVEAYQVAVAGFAADVDSAHARAKDAGGVIELCRGLADAPRQGSCESAAQIASAISDYSTDMSVVRFDLDMESSPVTDIEAATQRVGQARENLAGLTEALADRVGKAQAVIDGAQSAYKKSKLQPVMREASEVAVRARSEIEASDAAFPGLGVTKELATKTSELDAALSSAQERFTQIDYEEAQHLRTGLAGLSGEVSGLTLDLSAKRTATDTQGLFDRDQNAQ</sequence>
<dbReference type="EMBL" id="UYIO01000001">
    <property type="protein sequence ID" value="VDG75774.1"/>
    <property type="molecule type" value="Genomic_DNA"/>
</dbReference>
<organism evidence="2 3">
    <name type="scientific">Actinobaculum suis</name>
    <dbReference type="NCBI Taxonomy" id="1657"/>
    <lineage>
        <taxon>Bacteria</taxon>
        <taxon>Bacillati</taxon>
        <taxon>Actinomycetota</taxon>
        <taxon>Actinomycetes</taxon>
        <taxon>Actinomycetales</taxon>
        <taxon>Actinomycetaceae</taxon>
        <taxon>Actinobaculum</taxon>
    </lineage>
</organism>
<dbReference type="AlphaFoldDB" id="A0A7Z8Y988"/>
<gene>
    <name evidence="2" type="ORF">NCTC10327_00460</name>
</gene>
<dbReference type="Proteomes" id="UP000269974">
    <property type="component" value="Unassembled WGS sequence"/>
</dbReference>
<protein>
    <submittedName>
        <fullName evidence="2">Uncharacterized protein</fullName>
    </submittedName>
</protein>
<accession>A0A7Z8Y988</accession>
<reference evidence="2 3" key="1">
    <citation type="submission" date="2018-11" db="EMBL/GenBank/DDBJ databases">
        <authorList>
            <consortium name="Pathogen Informatics"/>
        </authorList>
    </citation>
    <scope>NUCLEOTIDE SEQUENCE [LARGE SCALE GENOMIC DNA]</scope>
    <source>
        <strain evidence="2 3">NCTC10327</strain>
    </source>
</reference>
<evidence type="ECO:0000313" key="2">
    <source>
        <dbReference type="EMBL" id="VDG75774.1"/>
    </source>
</evidence>
<keyword evidence="1" id="KW-0812">Transmembrane</keyword>
<proteinExistence type="predicted"/>
<comment type="caution">
    <text evidence="2">The sequence shown here is derived from an EMBL/GenBank/DDBJ whole genome shotgun (WGS) entry which is preliminary data.</text>
</comment>
<keyword evidence="1" id="KW-1133">Transmembrane helix</keyword>
<evidence type="ECO:0000313" key="3">
    <source>
        <dbReference type="Proteomes" id="UP000269974"/>
    </source>
</evidence>
<feature type="transmembrane region" description="Helical" evidence="1">
    <location>
        <begin position="60"/>
        <end position="81"/>
    </location>
</feature>
<evidence type="ECO:0000256" key="1">
    <source>
        <dbReference type="SAM" id="Phobius"/>
    </source>
</evidence>
<keyword evidence="1" id="KW-0472">Membrane</keyword>